<dbReference type="SUPFAM" id="SSF46689">
    <property type="entry name" value="Homeodomain-like"/>
    <property type="match status" value="1"/>
</dbReference>
<reference evidence="4" key="1">
    <citation type="journal article" date="2021" name="PeerJ">
        <title>Extensive microbial diversity within the chicken gut microbiome revealed by metagenomics and culture.</title>
        <authorList>
            <person name="Gilroy R."/>
            <person name="Ravi A."/>
            <person name="Getino M."/>
            <person name="Pursley I."/>
            <person name="Horton D.L."/>
            <person name="Alikhan N.F."/>
            <person name="Baker D."/>
            <person name="Gharbi K."/>
            <person name="Hall N."/>
            <person name="Watson M."/>
            <person name="Adriaenssens E.M."/>
            <person name="Foster-Nyarko E."/>
            <person name="Jarju S."/>
            <person name="Secka A."/>
            <person name="Antonio M."/>
            <person name="Oren A."/>
            <person name="Chaudhuri R.R."/>
            <person name="La Ragione R."/>
            <person name="Hildebrand F."/>
            <person name="Pallen M.J."/>
        </authorList>
    </citation>
    <scope>NUCLEOTIDE SEQUENCE</scope>
    <source>
        <strain evidence="4">CHK193-16274</strain>
    </source>
</reference>
<reference evidence="4" key="2">
    <citation type="submission" date="2021-09" db="EMBL/GenBank/DDBJ databases">
        <authorList>
            <person name="Gilroy R."/>
        </authorList>
    </citation>
    <scope>NUCLEOTIDE SEQUENCE</scope>
    <source>
        <strain evidence="4">CHK193-16274</strain>
    </source>
</reference>
<evidence type="ECO:0000313" key="4">
    <source>
        <dbReference type="EMBL" id="HJF39966.1"/>
    </source>
</evidence>
<dbReference type="Proteomes" id="UP000749320">
    <property type="component" value="Unassembled WGS sequence"/>
</dbReference>
<dbReference type="InterPro" id="IPR009057">
    <property type="entry name" value="Homeodomain-like_sf"/>
</dbReference>
<accession>A0A921GA77</accession>
<dbReference type="EMBL" id="DYWV01000118">
    <property type="protein sequence ID" value="HJF39966.1"/>
    <property type="molecule type" value="Genomic_DNA"/>
</dbReference>
<proteinExistence type="predicted"/>
<evidence type="ECO:0000256" key="1">
    <source>
        <dbReference type="ARBA" id="ARBA00023125"/>
    </source>
</evidence>
<dbReference type="PROSITE" id="PS50977">
    <property type="entry name" value="HTH_TETR_2"/>
    <property type="match status" value="1"/>
</dbReference>
<evidence type="ECO:0000259" key="3">
    <source>
        <dbReference type="PROSITE" id="PS50977"/>
    </source>
</evidence>
<gene>
    <name evidence="4" type="ORF">K8V91_03500</name>
</gene>
<dbReference type="RefSeq" id="WP_191376379.1">
    <property type="nucleotide sequence ID" value="NZ_CAJFOD010000100.1"/>
</dbReference>
<dbReference type="InterPro" id="IPR001647">
    <property type="entry name" value="HTH_TetR"/>
</dbReference>
<comment type="caution">
    <text evidence="4">The sequence shown here is derived from an EMBL/GenBank/DDBJ whole genome shotgun (WGS) entry which is preliminary data.</text>
</comment>
<evidence type="ECO:0000313" key="5">
    <source>
        <dbReference type="Proteomes" id="UP000749320"/>
    </source>
</evidence>
<sequence>MSNKDIILKNANDLICIYGFNEVTVKMICEKSNISRKAFYNFYHDKYEILEEILIRDFVNEVDDLFDKFGRIELNRSIILEALYQRIYDNGKFYRKMIKTDTEYIFEKYLLKYMIELIKKY</sequence>
<dbReference type="Gene3D" id="1.10.357.10">
    <property type="entry name" value="Tetracycline Repressor, domain 2"/>
    <property type="match status" value="1"/>
</dbReference>
<evidence type="ECO:0000256" key="2">
    <source>
        <dbReference type="PROSITE-ProRule" id="PRU00335"/>
    </source>
</evidence>
<organism evidence="4 5">
    <name type="scientific">Thomasclavelia spiroformis</name>
    <dbReference type="NCBI Taxonomy" id="29348"/>
    <lineage>
        <taxon>Bacteria</taxon>
        <taxon>Bacillati</taxon>
        <taxon>Bacillota</taxon>
        <taxon>Erysipelotrichia</taxon>
        <taxon>Erysipelotrichales</taxon>
        <taxon>Coprobacillaceae</taxon>
        <taxon>Thomasclavelia</taxon>
    </lineage>
</organism>
<name>A0A921GA77_9FIRM</name>
<dbReference type="Pfam" id="PF00440">
    <property type="entry name" value="TetR_N"/>
    <property type="match status" value="1"/>
</dbReference>
<protein>
    <submittedName>
        <fullName evidence="4">TetR/AcrR family transcriptional regulator</fullName>
    </submittedName>
</protein>
<dbReference type="GO" id="GO:0003677">
    <property type="term" value="F:DNA binding"/>
    <property type="evidence" value="ECO:0007669"/>
    <property type="project" value="UniProtKB-UniRule"/>
</dbReference>
<feature type="domain" description="HTH tetR-type" evidence="3">
    <location>
        <begin position="1"/>
        <end position="61"/>
    </location>
</feature>
<dbReference type="AlphaFoldDB" id="A0A921GA77"/>
<keyword evidence="1 2" id="KW-0238">DNA-binding</keyword>
<feature type="DNA-binding region" description="H-T-H motif" evidence="2">
    <location>
        <begin position="24"/>
        <end position="43"/>
    </location>
</feature>